<feature type="transmembrane region" description="Helical" evidence="1">
    <location>
        <begin position="30"/>
        <end position="50"/>
    </location>
</feature>
<dbReference type="RefSeq" id="WP_141623037.1">
    <property type="nucleotide sequence ID" value="NZ_CP041242.1"/>
</dbReference>
<feature type="transmembrane region" description="Helical" evidence="1">
    <location>
        <begin position="87"/>
        <end position="107"/>
    </location>
</feature>
<dbReference type="Proteomes" id="UP000317199">
    <property type="component" value="Chromosome"/>
</dbReference>
<gene>
    <name evidence="2" type="ORF">FKV23_05995</name>
</gene>
<organism evidence="2 3">
    <name type="scientific">Marilutibacter alkalisoli</name>
    <dbReference type="NCBI Taxonomy" id="2591633"/>
    <lineage>
        <taxon>Bacteria</taxon>
        <taxon>Pseudomonadati</taxon>
        <taxon>Pseudomonadota</taxon>
        <taxon>Gammaproteobacteria</taxon>
        <taxon>Lysobacterales</taxon>
        <taxon>Lysobacteraceae</taxon>
        <taxon>Marilutibacter</taxon>
    </lineage>
</organism>
<sequence length="120" mass="13776">MSQYLRASFFIYIATLIAQAALAPFYETGIWRVVTPALCLSFVAIALSFIRRKQRAWPYMLWVSFFGILINAFFFPTSEYYGRYTVIAQALSAVEIGTCAVVLWSILRHQATKRWFTAAQ</sequence>
<evidence type="ECO:0000313" key="3">
    <source>
        <dbReference type="Proteomes" id="UP000317199"/>
    </source>
</evidence>
<keyword evidence="1" id="KW-0812">Transmembrane</keyword>
<keyword evidence="1" id="KW-0472">Membrane</keyword>
<reference evidence="2 3" key="1">
    <citation type="submission" date="2019-06" db="EMBL/GenBank/DDBJ databases">
        <title>Lysobacter alkalisoli sp. nov. isolated from saline-alkali soil.</title>
        <authorList>
            <person name="Sun J.-Q."/>
            <person name="Xu L."/>
        </authorList>
    </citation>
    <scope>NUCLEOTIDE SEQUENCE [LARGE SCALE GENOMIC DNA]</scope>
    <source>
        <strain evidence="2 3">SJ-36</strain>
    </source>
</reference>
<evidence type="ECO:0000313" key="2">
    <source>
        <dbReference type="EMBL" id="QDH69696.1"/>
    </source>
</evidence>
<protein>
    <submittedName>
        <fullName evidence="2">Uncharacterized protein</fullName>
    </submittedName>
</protein>
<dbReference type="EMBL" id="CP041242">
    <property type="protein sequence ID" value="QDH69696.1"/>
    <property type="molecule type" value="Genomic_DNA"/>
</dbReference>
<feature type="transmembrane region" description="Helical" evidence="1">
    <location>
        <begin position="57"/>
        <end position="75"/>
    </location>
</feature>
<dbReference type="KEGG" id="lyj:FKV23_05995"/>
<keyword evidence="1" id="KW-1133">Transmembrane helix</keyword>
<dbReference type="AlphaFoldDB" id="A0A514BQQ9"/>
<name>A0A514BQQ9_9GAMM</name>
<accession>A0A514BQQ9</accession>
<keyword evidence="3" id="KW-1185">Reference proteome</keyword>
<proteinExistence type="predicted"/>
<evidence type="ECO:0000256" key="1">
    <source>
        <dbReference type="SAM" id="Phobius"/>
    </source>
</evidence>